<evidence type="ECO:0000256" key="1">
    <source>
        <dbReference type="SAM" id="MobiDB-lite"/>
    </source>
</evidence>
<dbReference type="EMBL" id="JAGIOD010000002">
    <property type="protein sequence ID" value="MBP2383610.1"/>
    <property type="molecule type" value="Genomic_DNA"/>
</dbReference>
<dbReference type="Gene3D" id="3.10.105.10">
    <property type="entry name" value="Dipeptide-binding Protein, Domain 3"/>
    <property type="match status" value="1"/>
</dbReference>
<dbReference type="SUPFAM" id="SSF53850">
    <property type="entry name" value="Periplasmic binding protein-like II"/>
    <property type="match status" value="1"/>
</dbReference>
<reference evidence="3 4" key="1">
    <citation type="submission" date="2021-03" db="EMBL/GenBank/DDBJ databases">
        <title>Sequencing the genomes of 1000 actinobacteria strains.</title>
        <authorList>
            <person name="Klenk H.-P."/>
        </authorList>
    </citation>
    <scope>NUCLEOTIDE SEQUENCE [LARGE SCALE GENOMIC DNA]</scope>
    <source>
        <strain evidence="3 4">DSM 14566</strain>
    </source>
</reference>
<dbReference type="InterPro" id="IPR000914">
    <property type="entry name" value="SBP_5_dom"/>
</dbReference>
<dbReference type="PANTHER" id="PTHR30290:SF82">
    <property type="entry name" value="ABC-TYPE DIPEPTIDE_OLIGOPEPTIDE TRANSPORT SYSTEM, PERIPLASMIC COMPONENT"/>
    <property type="match status" value="1"/>
</dbReference>
<dbReference type="InterPro" id="IPR039424">
    <property type="entry name" value="SBP_5"/>
</dbReference>
<evidence type="ECO:0000259" key="2">
    <source>
        <dbReference type="Pfam" id="PF00496"/>
    </source>
</evidence>
<comment type="caution">
    <text evidence="3">The sequence shown here is derived from an EMBL/GenBank/DDBJ whole genome shotgun (WGS) entry which is preliminary data.</text>
</comment>
<dbReference type="PANTHER" id="PTHR30290">
    <property type="entry name" value="PERIPLASMIC BINDING COMPONENT OF ABC TRANSPORTER"/>
    <property type="match status" value="1"/>
</dbReference>
<dbReference type="Proteomes" id="UP001519290">
    <property type="component" value="Unassembled WGS sequence"/>
</dbReference>
<accession>A0ABS4X568</accession>
<feature type="domain" description="Solute-binding protein family 5" evidence="2">
    <location>
        <begin position="108"/>
        <end position="467"/>
    </location>
</feature>
<dbReference type="RefSeq" id="WP_209904396.1">
    <property type="nucleotide sequence ID" value="NZ_BAAAJW010000009.1"/>
</dbReference>
<evidence type="ECO:0000313" key="3">
    <source>
        <dbReference type="EMBL" id="MBP2383610.1"/>
    </source>
</evidence>
<name>A0ABS4X568_9MICO</name>
<sequence>MSSLSHQSCDPGRLGAEQAAPGGAGEPRPLPDVSRRALMLGGIGAAGATLAGCGAAASEQEPPVRIKAADTTLFQPNFNPYSGQALQGASGLIYEPMQVITAMDVENPEQWLASAFTWNEDGTVLTATLREDVRWTDGEVFDAEDVVFTFLMMRDFPAANTAALPLLDAVAVDEFTVEISFESTTFAQEPTIGELPIVPEHVFSAFEDPSAEQVEDPVGTGPYALERFSDQLYTFVRNDEHWMAEEFAPRTLAWPSYTSQTMATAMQAGDIDWAGDFIANIDQIFVQHDPEHRGHWYPGNGIFNLTFNLEKELWQDLELRRGISLAIDRQELSDIAMLGYVDVPHPTALPRPTFEEFISEDLRDQEFVFDPDEAERVLDAAGYARGADGVRVAPDGTPLSFALQIPSDYNDWVIATQVLDEQLRRVGIQFTPRGVSFESWTESRDMGTFDVTLSIVAAGLGPWFMYRSMLSSEHAPEDDGRVFANFQRWYDEETDELLSAFAETEEETERARAIDGLQRIVVDELPAVPIITAPNWFNYNTEVWTGFPSEENPYALGSPVNAADRMIILRRLSRTDG</sequence>
<organism evidence="3 4">
    <name type="scientific">Brachybacterium sacelli</name>
    <dbReference type="NCBI Taxonomy" id="173364"/>
    <lineage>
        <taxon>Bacteria</taxon>
        <taxon>Bacillati</taxon>
        <taxon>Actinomycetota</taxon>
        <taxon>Actinomycetes</taxon>
        <taxon>Micrococcales</taxon>
        <taxon>Dermabacteraceae</taxon>
        <taxon>Brachybacterium</taxon>
    </lineage>
</organism>
<dbReference type="Gene3D" id="3.90.76.10">
    <property type="entry name" value="Dipeptide-binding Protein, Domain 1"/>
    <property type="match status" value="1"/>
</dbReference>
<evidence type="ECO:0000313" key="4">
    <source>
        <dbReference type="Proteomes" id="UP001519290"/>
    </source>
</evidence>
<feature type="region of interest" description="Disordered" evidence="1">
    <location>
        <begin position="1"/>
        <end position="32"/>
    </location>
</feature>
<dbReference type="Gene3D" id="3.40.190.10">
    <property type="entry name" value="Periplasmic binding protein-like II"/>
    <property type="match status" value="1"/>
</dbReference>
<dbReference type="CDD" id="cd08509">
    <property type="entry name" value="PBP2_TmCBP_oligosaccharides_like"/>
    <property type="match status" value="1"/>
</dbReference>
<keyword evidence="4" id="KW-1185">Reference proteome</keyword>
<proteinExistence type="predicted"/>
<dbReference type="Pfam" id="PF00496">
    <property type="entry name" value="SBP_bac_5"/>
    <property type="match status" value="1"/>
</dbReference>
<gene>
    <name evidence="3" type="ORF">JOF43_003599</name>
</gene>
<protein>
    <submittedName>
        <fullName evidence="3">Peptide/nickel transport system substrate-binding protein</fullName>
    </submittedName>
</protein>